<organism evidence="5 6">
    <name type="scientific">Gymnopilus junonius</name>
    <name type="common">Spectacular rustgill mushroom</name>
    <name type="synonym">Gymnopilus spectabilis subsp. junonius</name>
    <dbReference type="NCBI Taxonomy" id="109634"/>
    <lineage>
        <taxon>Eukaryota</taxon>
        <taxon>Fungi</taxon>
        <taxon>Dikarya</taxon>
        <taxon>Basidiomycota</taxon>
        <taxon>Agaricomycotina</taxon>
        <taxon>Agaricomycetes</taxon>
        <taxon>Agaricomycetidae</taxon>
        <taxon>Agaricales</taxon>
        <taxon>Agaricineae</taxon>
        <taxon>Hymenogastraceae</taxon>
        <taxon>Gymnopilus</taxon>
    </lineage>
</organism>
<dbReference type="SMART" id="SM00398">
    <property type="entry name" value="HMG"/>
    <property type="match status" value="1"/>
</dbReference>
<keyword evidence="2 3" id="KW-0539">Nucleus</keyword>
<evidence type="ECO:0000256" key="3">
    <source>
        <dbReference type="PROSITE-ProRule" id="PRU00267"/>
    </source>
</evidence>
<dbReference type="Pfam" id="PF00505">
    <property type="entry name" value="HMG_box"/>
    <property type="match status" value="1"/>
</dbReference>
<evidence type="ECO:0000256" key="1">
    <source>
        <dbReference type="ARBA" id="ARBA00023125"/>
    </source>
</evidence>
<dbReference type="Gene3D" id="1.10.30.10">
    <property type="entry name" value="High mobility group box domain"/>
    <property type="match status" value="1"/>
</dbReference>
<dbReference type="GO" id="GO:0000981">
    <property type="term" value="F:DNA-binding transcription factor activity, RNA polymerase II-specific"/>
    <property type="evidence" value="ECO:0007669"/>
    <property type="project" value="TreeGrafter"/>
</dbReference>
<evidence type="ECO:0000313" key="5">
    <source>
        <dbReference type="EMBL" id="KAF8909727.1"/>
    </source>
</evidence>
<dbReference type="PROSITE" id="PS50118">
    <property type="entry name" value="HMG_BOX_2"/>
    <property type="match status" value="1"/>
</dbReference>
<comment type="caution">
    <text evidence="5">The sequence shown here is derived from an EMBL/GenBank/DDBJ whole genome shotgun (WGS) entry which is preliminary data.</text>
</comment>
<evidence type="ECO:0000259" key="4">
    <source>
        <dbReference type="PROSITE" id="PS50118"/>
    </source>
</evidence>
<dbReference type="Proteomes" id="UP000724874">
    <property type="component" value="Unassembled WGS sequence"/>
</dbReference>
<dbReference type="PANTHER" id="PTHR45789:SF2">
    <property type="entry name" value="FI18025P1"/>
    <property type="match status" value="1"/>
</dbReference>
<accession>A0A9P5TS03</accession>
<name>A0A9P5TS03_GYMJU</name>
<dbReference type="PANTHER" id="PTHR45789">
    <property type="entry name" value="FI18025P1"/>
    <property type="match status" value="1"/>
</dbReference>
<protein>
    <submittedName>
        <fullName evidence="5">High mobility group box domain-containing protein</fullName>
    </submittedName>
</protein>
<feature type="non-terminal residue" evidence="5">
    <location>
        <position position="1"/>
    </location>
</feature>
<dbReference type="InterPro" id="IPR051356">
    <property type="entry name" value="SOX/SOX-like_TF"/>
</dbReference>
<dbReference type="GO" id="GO:0005634">
    <property type="term" value="C:nucleus"/>
    <property type="evidence" value="ECO:0007669"/>
    <property type="project" value="UniProtKB-UniRule"/>
</dbReference>
<keyword evidence="1 3" id="KW-0238">DNA-binding</keyword>
<dbReference type="AlphaFoldDB" id="A0A9P5TS03"/>
<feature type="non-terminal residue" evidence="5">
    <location>
        <position position="78"/>
    </location>
</feature>
<sequence length="78" mass="9241">YIPRPPNAFILFRSSFIKGRHVSTGVETNHSTLSKIIGLTWQSLPEEERQKWHARAKVAQEDHKRRFPQYTFRPIHSK</sequence>
<reference evidence="5" key="1">
    <citation type="submission" date="2020-11" db="EMBL/GenBank/DDBJ databases">
        <authorList>
            <consortium name="DOE Joint Genome Institute"/>
            <person name="Ahrendt S."/>
            <person name="Riley R."/>
            <person name="Andreopoulos W."/>
            <person name="LaButti K."/>
            <person name="Pangilinan J."/>
            <person name="Ruiz-duenas F.J."/>
            <person name="Barrasa J.M."/>
            <person name="Sanchez-Garcia M."/>
            <person name="Camarero S."/>
            <person name="Miyauchi S."/>
            <person name="Serrano A."/>
            <person name="Linde D."/>
            <person name="Babiker R."/>
            <person name="Drula E."/>
            <person name="Ayuso-Fernandez I."/>
            <person name="Pacheco R."/>
            <person name="Padilla G."/>
            <person name="Ferreira P."/>
            <person name="Barriuso J."/>
            <person name="Kellner H."/>
            <person name="Castanera R."/>
            <person name="Alfaro M."/>
            <person name="Ramirez L."/>
            <person name="Pisabarro A.G."/>
            <person name="Kuo A."/>
            <person name="Tritt A."/>
            <person name="Lipzen A."/>
            <person name="He G."/>
            <person name="Yan M."/>
            <person name="Ng V."/>
            <person name="Cullen D."/>
            <person name="Martin F."/>
            <person name="Rosso M.-N."/>
            <person name="Henrissat B."/>
            <person name="Hibbett D."/>
            <person name="Martinez A.T."/>
            <person name="Grigoriev I.V."/>
        </authorList>
    </citation>
    <scope>NUCLEOTIDE SEQUENCE</scope>
    <source>
        <strain evidence="5">AH 44721</strain>
    </source>
</reference>
<feature type="domain" description="HMG box" evidence="4">
    <location>
        <begin position="2"/>
        <end position="71"/>
    </location>
</feature>
<gene>
    <name evidence="5" type="ORF">CPB84DRAFT_1644228</name>
</gene>
<dbReference type="OrthoDB" id="6247875at2759"/>
<proteinExistence type="predicted"/>
<dbReference type="InterPro" id="IPR036910">
    <property type="entry name" value="HMG_box_dom_sf"/>
</dbReference>
<dbReference type="InterPro" id="IPR009071">
    <property type="entry name" value="HMG_box_dom"/>
</dbReference>
<dbReference type="SUPFAM" id="SSF47095">
    <property type="entry name" value="HMG-box"/>
    <property type="match status" value="1"/>
</dbReference>
<evidence type="ECO:0000313" key="6">
    <source>
        <dbReference type="Proteomes" id="UP000724874"/>
    </source>
</evidence>
<keyword evidence="6" id="KW-1185">Reference proteome</keyword>
<dbReference type="CDD" id="cd01389">
    <property type="entry name" value="HMG-box_ROX1-like"/>
    <property type="match status" value="1"/>
</dbReference>
<evidence type="ECO:0000256" key="2">
    <source>
        <dbReference type="ARBA" id="ARBA00023242"/>
    </source>
</evidence>
<dbReference type="GO" id="GO:0000978">
    <property type="term" value="F:RNA polymerase II cis-regulatory region sequence-specific DNA binding"/>
    <property type="evidence" value="ECO:0007669"/>
    <property type="project" value="TreeGrafter"/>
</dbReference>
<dbReference type="EMBL" id="JADNYJ010000008">
    <property type="protein sequence ID" value="KAF8909727.1"/>
    <property type="molecule type" value="Genomic_DNA"/>
</dbReference>
<feature type="DNA-binding region" description="HMG box" evidence="3">
    <location>
        <begin position="2"/>
        <end position="71"/>
    </location>
</feature>